<evidence type="ECO:0000256" key="1">
    <source>
        <dbReference type="SAM" id="Phobius"/>
    </source>
</evidence>
<dbReference type="EMBL" id="FTMS01000012">
    <property type="protein sequence ID" value="SIQ66091.1"/>
    <property type="molecule type" value="Genomic_DNA"/>
</dbReference>
<dbReference type="Proteomes" id="UP000186400">
    <property type="component" value="Unassembled WGS sequence"/>
</dbReference>
<feature type="domain" description="EamA" evidence="2">
    <location>
        <begin position="5"/>
        <end position="134"/>
    </location>
</feature>
<evidence type="ECO:0000313" key="4">
    <source>
        <dbReference type="Proteomes" id="UP000186400"/>
    </source>
</evidence>
<accession>A0A1N6UKV2</accession>
<dbReference type="InterPro" id="IPR000620">
    <property type="entry name" value="EamA_dom"/>
</dbReference>
<dbReference type="GO" id="GO:0016020">
    <property type="term" value="C:membrane"/>
    <property type="evidence" value="ECO:0007669"/>
    <property type="project" value="InterPro"/>
</dbReference>
<sequence>MSVTAIFLVLVSALVHAGWNLLGKRDSANGAYFCMASATGALLLLPLVCFWWPAVVQIPSVVWWYLLPTGIFQGLYFGGLAGAYRRGDLSVAYPVARAFPVLMVPLFSLLLGNGAPPGRIALGGMVVVTLGLLVLPQDRLDRFSPEHLWGRWILYAFLAGLGTTGYSLIDDRALSAYRGALSGDLVHFQAPLVYAAFQSAVTAGVLAVLGTIRQGPRRFARSLGALWGGSAFLAGAAIVIAYGLVLVAYGFARNVSYVVAFRQVSLPLGTLMGVVLLHERLTPPRLVGTVLIIAGLVLVSLG</sequence>
<protein>
    <recommendedName>
        <fullName evidence="2">EamA domain-containing protein</fullName>
    </recommendedName>
</protein>
<feature type="transmembrane region" description="Helical" evidence="1">
    <location>
        <begin position="30"/>
        <end position="55"/>
    </location>
</feature>
<keyword evidence="1" id="KW-1133">Transmembrane helix</keyword>
<dbReference type="AlphaFoldDB" id="A0A1N6UKV2"/>
<dbReference type="OrthoDB" id="157232at2"/>
<keyword evidence="1" id="KW-0812">Transmembrane</keyword>
<name>A0A1N6UKV2_9SPIO</name>
<dbReference type="Pfam" id="PF00892">
    <property type="entry name" value="EamA"/>
    <property type="match status" value="1"/>
</dbReference>
<feature type="transmembrane region" description="Helical" evidence="1">
    <location>
        <begin position="224"/>
        <end position="251"/>
    </location>
</feature>
<feature type="transmembrane region" description="Helical" evidence="1">
    <location>
        <begin position="61"/>
        <end position="84"/>
    </location>
</feature>
<dbReference type="InterPro" id="IPR037185">
    <property type="entry name" value="EmrE-like"/>
</dbReference>
<feature type="transmembrane region" description="Helical" evidence="1">
    <location>
        <begin position="148"/>
        <end position="169"/>
    </location>
</feature>
<keyword evidence="4" id="KW-1185">Reference proteome</keyword>
<feature type="transmembrane region" description="Helical" evidence="1">
    <location>
        <begin position="6"/>
        <end position="23"/>
    </location>
</feature>
<feature type="transmembrane region" description="Helical" evidence="1">
    <location>
        <begin position="118"/>
        <end position="136"/>
    </location>
</feature>
<reference evidence="3 4" key="1">
    <citation type="submission" date="2017-01" db="EMBL/GenBank/DDBJ databases">
        <authorList>
            <person name="Mah S.A."/>
            <person name="Swanson W.J."/>
            <person name="Moy G.W."/>
            <person name="Vacquier V.D."/>
        </authorList>
    </citation>
    <scope>NUCLEOTIDE SEQUENCE [LARGE SCALE GENOMIC DNA]</scope>
    <source>
        <strain evidence="3 4">ASpG1</strain>
    </source>
</reference>
<feature type="transmembrane region" description="Helical" evidence="1">
    <location>
        <begin position="91"/>
        <end position="112"/>
    </location>
</feature>
<feature type="transmembrane region" description="Helical" evidence="1">
    <location>
        <begin position="189"/>
        <end position="212"/>
    </location>
</feature>
<gene>
    <name evidence="3" type="ORF">SAMN05920897_11297</name>
</gene>
<dbReference type="Gene3D" id="1.10.3730.20">
    <property type="match status" value="2"/>
</dbReference>
<dbReference type="SUPFAM" id="SSF103481">
    <property type="entry name" value="Multidrug resistance efflux transporter EmrE"/>
    <property type="match status" value="2"/>
</dbReference>
<feature type="transmembrane region" description="Helical" evidence="1">
    <location>
        <begin position="284"/>
        <end position="301"/>
    </location>
</feature>
<keyword evidence="1" id="KW-0472">Membrane</keyword>
<proteinExistence type="predicted"/>
<organism evidence="3 4">
    <name type="scientific">Alkalispirochaeta americana</name>
    <dbReference type="NCBI Taxonomy" id="159291"/>
    <lineage>
        <taxon>Bacteria</taxon>
        <taxon>Pseudomonadati</taxon>
        <taxon>Spirochaetota</taxon>
        <taxon>Spirochaetia</taxon>
        <taxon>Spirochaetales</taxon>
        <taxon>Spirochaetaceae</taxon>
        <taxon>Alkalispirochaeta</taxon>
    </lineage>
</organism>
<dbReference type="STRING" id="159291.SAMN05920897_11297"/>
<feature type="transmembrane region" description="Helical" evidence="1">
    <location>
        <begin position="257"/>
        <end position="277"/>
    </location>
</feature>
<evidence type="ECO:0000313" key="3">
    <source>
        <dbReference type="EMBL" id="SIQ66091.1"/>
    </source>
</evidence>
<evidence type="ECO:0000259" key="2">
    <source>
        <dbReference type="Pfam" id="PF00892"/>
    </source>
</evidence>
<dbReference type="RefSeq" id="WP_076489185.1">
    <property type="nucleotide sequence ID" value="NZ_FTMS01000012.1"/>
</dbReference>